<feature type="chain" id="PRO_5010860682" evidence="2">
    <location>
        <begin position="23"/>
        <end position="217"/>
    </location>
</feature>
<evidence type="ECO:0000313" key="4">
    <source>
        <dbReference type="Proteomes" id="UP000192448"/>
    </source>
</evidence>
<gene>
    <name evidence="3" type="ORF">BST13_01815</name>
</gene>
<protein>
    <submittedName>
        <fullName evidence="3">Uncharacterized protein</fullName>
    </submittedName>
</protein>
<evidence type="ECO:0000313" key="3">
    <source>
        <dbReference type="EMBL" id="ORA40102.1"/>
    </source>
</evidence>
<evidence type="ECO:0000256" key="1">
    <source>
        <dbReference type="SAM" id="MobiDB-lite"/>
    </source>
</evidence>
<keyword evidence="4" id="KW-1185">Reference proteome</keyword>
<dbReference type="Proteomes" id="UP000192448">
    <property type="component" value="Unassembled WGS sequence"/>
</dbReference>
<sequence length="217" mass="22215">MIRALVLGLSSILLTTPGVATASPTTSDACLPSGGPSPDAAGRDVGPAYGQPATLWITSSTIGISTSDGYGQAAIRSASPLPRSALLVDAQQEGTHQIIVDTGREALLYSVTGCSITPVVDEHGDAFQFDLGHRRGLGDGVGCSDLGDGRRLVQLLQLPGRPPWEVRRTAVDLIGSTATLGRADTVSATSEHDPAWTTASDISCGDLTIARDGVAAP</sequence>
<evidence type="ECO:0000256" key="2">
    <source>
        <dbReference type="SAM" id="SignalP"/>
    </source>
</evidence>
<comment type="caution">
    <text evidence="3">The sequence shown here is derived from an EMBL/GenBank/DDBJ whole genome shotgun (WGS) entry which is preliminary data.</text>
</comment>
<dbReference type="OrthoDB" id="4711865at2"/>
<organism evidence="3 4">
    <name type="scientific">Mycobacterium aquaticum</name>
    <dbReference type="NCBI Taxonomy" id="1927124"/>
    <lineage>
        <taxon>Bacteria</taxon>
        <taxon>Bacillati</taxon>
        <taxon>Actinomycetota</taxon>
        <taxon>Actinomycetes</taxon>
        <taxon>Mycobacteriales</taxon>
        <taxon>Mycobacteriaceae</taxon>
        <taxon>Mycobacterium</taxon>
    </lineage>
</organism>
<proteinExistence type="predicted"/>
<reference evidence="3 4" key="1">
    <citation type="submission" date="2017-02" db="EMBL/GenBank/DDBJ databases">
        <title>The new phylogeny of genus Mycobacterium.</title>
        <authorList>
            <person name="Tortoli E."/>
            <person name="Trovato A."/>
            <person name="Cirillo D.M."/>
        </authorList>
    </citation>
    <scope>NUCLEOTIDE SEQUENCE [LARGE SCALE GENOMIC DNA]</scope>
    <source>
        <strain evidence="3 4">RW6</strain>
    </source>
</reference>
<keyword evidence="2" id="KW-0732">Signal</keyword>
<accession>A0A1X0BCP6</accession>
<feature type="signal peptide" evidence="2">
    <location>
        <begin position="1"/>
        <end position="22"/>
    </location>
</feature>
<dbReference type="STRING" id="1927124.BST13_01815"/>
<dbReference type="RefSeq" id="WP_083159974.1">
    <property type="nucleotide sequence ID" value="NZ_MVHF01000001.1"/>
</dbReference>
<dbReference type="AlphaFoldDB" id="A0A1X0BCP6"/>
<name>A0A1X0BCP6_9MYCO</name>
<dbReference type="EMBL" id="MVHF01000001">
    <property type="protein sequence ID" value="ORA40102.1"/>
    <property type="molecule type" value="Genomic_DNA"/>
</dbReference>
<feature type="region of interest" description="Disordered" evidence="1">
    <location>
        <begin position="20"/>
        <end position="45"/>
    </location>
</feature>